<evidence type="ECO:0000256" key="3">
    <source>
        <dbReference type="ARBA" id="ARBA00005790"/>
    </source>
</evidence>
<evidence type="ECO:0000256" key="13">
    <source>
        <dbReference type="HAMAP-Rule" id="MF_00328"/>
    </source>
</evidence>
<dbReference type="InterPro" id="IPR008144">
    <property type="entry name" value="Guanylate_kin-like_dom"/>
</dbReference>
<dbReference type="InterPro" id="IPR027417">
    <property type="entry name" value="P-loop_NTPase"/>
</dbReference>
<evidence type="ECO:0000256" key="7">
    <source>
        <dbReference type="ARBA" id="ARBA00022679"/>
    </source>
</evidence>
<dbReference type="NCBIfam" id="TIGR03263">
    <property type="entry name" value="guanyl_kin"/>
    <property type="match status" value="1"/>
</dbReference>
<comment type="similarity">
    <text evidence="3 13">Belongs to the guanylate kinase family.</text>
</comment>
<comment type="function">
    <text evidence="1 13">Essential for recycling GMP and indirectly, cGMP.</text>
</comment>
<dbReference type="OMA" id="EWAVVHG"/>
<dbReference type="HAMAP" id="MF_00328">
    <property type="entry name" value="Guanylate_kinase"/>
    <property type="match status" value="1"/>
</dbReference>
<dbReference type="AlphaFoldDB" id="A0A0M0KJY5"/>
<dbReference type="InterPro" id="IPR017665">
    <property type="entry name" value="Guanylate_kinase"/>
</dbReference>
<evidence type="ECO:0000256" key="12">
    <source>
        <dbReference type="ARBA" id="ARBA00048594"/>
    </source>
</evidence>
<comment type="subcellular location">
    <subcellularLocation>
        <location evidence="2 13">Cytoplasm</location>
    </subcellularLocation>
</comment>
<keyword evidence="8 13" id="KW-0547">Nucleotide-binding</keyword>
<dbReference type="EMBL" id="LILD01000001">
    <property type="protein sequence ID" value="KOO38713.1"/>
    <property type="molecule type" value="Genomic_DNA"/>
</dbReference>
<comment type="caution">
    <text evidence="15">The sequence shown here is derived from an EMBL/GenBank/DDBJ whole genome shotgun (WGS) entry which is preliminary data.</text>
</comment>
<dbReference type="RefSeq" id="WP_010898663.1">
    <property type="nucleotide sequence ID" value="NZ_CP040441.1"/>
</dbReference>
<proteinExistence type="inferred from homology"/>
<comment type="catalytic activity">
    <reaction evidence="12 13">
        <text>GMP + ATP = GDP + ADP</text>
        <dbReference type="Rhea" id="RHEA:20780"/>
        <dbReference type="ChEBI" id="CHEBI:30616"/>
        <dbReference type="ChEBI" id="CHEBI:58115"/>
        <dbReference type="ChEBI" id="CHEBI:58189"/>
        <dbReference type="ChEBI" id="CHEBI:456216"/>
        <dbReference type="EC" id="2.7.4.8"/>
    </reaction>
</comment>
<dbReference type="CDD" id="cd00071">
    <property type="entry name" value="GMPK"/>
    <property type="match status" value="1"/>
</dbReference>
<dbReference type="GO" id="GO:0005829">
    <property type="term" value="C:cytosol"/>
    <property type="evidence" value="ECO:0007669"/>
    <property type="project" value="TreeGrafter"/>
</dbReference>
<keyword evidence="6 13" id="KW-0963">Cytoplasm</keyword>
<dbReference type="PROSITE" id="PS00856">
    <property type="entry name" value="GUANYLATE_KINASE_1"/>
    <property type="match status" value="1"/>
</dbReference>
<gene>
    <name evidence="13" type="primary">gmk</name>
    <name evidence="15" type="ORF">AMD02_07440</name>
</gene>
<reference evidence="15" key="1">
    <citation type="submission" date="2015-08" db="EMBL/GenBank/DDBJ databases">
        <title>Complete DNA Sequence of Pseudomonas syringae pv. actinidiae, the Causal Agent of Kiwifruit Canker Disease.</title>
        <authorList>
            <person name="Rikkerink E.H.A."/>
            <person name="Fineran P.C."/>
        </authorList>
    </citation>
    <scope>NUCLEOTIDE SEQUENCE</scope>
    <source>
        <strain evidence="15">DSM 13666</strain>
    </source>
</reference>
<dbReference type="GO" id="GO:0005524">
    <property type="term" value="F:ATP binding"/>
    <property type="evidence" value="ECO:0007669"/>
    <property type="project" value="UniProtKB-UniRule"/>
</dbReference>
<evidence type="ECO:0000256" key="10">
    <source>
        <dbReference type="ARBA" id="ARBA00022840"/>
    </source>
</evidence>
<dbReference type="EC" id="2.7.4.8" evidence="4 13"/>
<evidence type="ECO:0000256" key="2">
    <source>
        <dbReference type="ARBA" id="ARBA00004496"/>
    </source>
</evidence>
<evidence type="ECO:0000256" key="11">
    <source>
        <dbReference type="ARBA" id="ARBA00030128"/>
    </source>
</evidence>
<organism evidence="15">
    <name type="scientific">Halalkalibacterium halodurans</name>
    <name type="common">Bacillus halodurans</name>
    <dbReference type="NCBI Taxonomy" id="86665"/>
    <lineage>
        <taxon>Bacteria</taxon>
        <taxon>Bacillati</taxon>
        <taxon>Bacillota</taxon>
        <taxon>Bacilli</taxon>
        <taxon>Bacillales</taxon>
        <taxon>Bacillaceae</taxon>
        <taxon>Halalkalibacterium (ex Joshi et al. 2022)</taxon>
    </lineage>
</organism>
<dbReference type="SMR" id="A0A0M0KJY5"/>
<evidence type="ECO:0000256" key="8">
    <source>
        <dbReference type="ARBA" id="ARBA00022741"/>
    </source>
</evidence>
<dbReference type="PROSITE" id="PS50052">
    <property type="entry name" value="GUANYLATE_KINASE_2"/>
    <property type="match status" value="1"/>
</dbReference>
<evidence type="ECO:0000256" key="1">
    <source>
        <dbReference type="ARBA" id="ARBA00003531"/>
    </source>
</evidence>
<evidence type="ECO:0000313" key="15">
    <source>
        <dbReference type="EMBL" id="KOO38713.1"/>
    </source>
</evidence>
<feature type="binding site" evidence="13">
    <location>
        <begin position="13"/>
        <end position="20"/>
    </location>
    <ligand>
        <name>ATP</name>
        <dbReference type="ChEBI" id="CHEBI:30616"/>
    </ligand>
</feature>
<accession>A0A4Y7WY62</accession>
<evidence type="ECO:0000259" key="14">
    <source>
        <dbReference type="PROSITE" id="PS50052"/>
    </source>
</evidence>
<evidence type="ECO:0000256" key="4">
    <source>
        <dbReference type="ARBA" id="ARBA00012961"/>
    </source>
</evidence>
<dbReference type="FunFam" id="3.40.50.300:FF:000855">
    <property type="entry name" value="Guanylate kinase"/>
    <property type="match status" value="1"/>
</dbReference>
<dbReference type="InterPro" id="IPR020590">
    <property type="entry name" value="Guanylate_kinase_CS"/>
</dbReference>
<keyword evidence="7 13" id="KW-0808">Transferase</keyword>
<feature type="domain" description="Guanylate kinase-like" evidence="14">
    <location>
        <begin position="6"/>
        <end position="184"/>
    </location>
</feature>
<evidence type="ECO:0000256" key="6">
    <source>
        <dbReference type="ARBA" id="ARBA00022490"/>
    </source>
</evidence>
<dbReference type="InterPro" id="IPR008145">
    <property type="entry name" value="GK/Ca_channel_bsu"/>
</dbReference>
<protein>
    <recommendedName>
        <fullName evidence="5 13">Guanylate kinase</fullName>
        <ecNumber evidence="4 13">2.7.4.8</ecNumber>
    </recommendedName>
    <alternativeName>
        <fullName evidence="11 13">GMP kinase</fullName>
    </alternativeName>
</protein>
<dbReference type="Gene3D" id="3.40.50.300">
    <property type="entry name" value="P-loop containing nucleotide triphosphate hydrolases"/>
    <property type="match status" value="1"/>
</dbReference>
<name>A0A0M0KJY5_ALKHA</name>
<dbReference type="Gene3D" id="3.30.63.10">
    <property type="entry name" value="Guanylate Kinase phosphate binding domain"/>
    <property type="match status" value="1"/>
</dbReference>
<dbReference type="SUPFAM" id="SSF52540">
    <property type="entry name" value="P-loop containing nucleoside triphosphate hydrolases"/>
    <property type="match status" value="1"/>
</dbReference>
<dbReference type="PANTHER" id="PTHR23117:SF13">
    <property type="entry name" value="GUANYLATE KINASE"/>
    <property type="match status" value="1"/>
</dbReference>
<sequence>MEKEKGLLIVLSGPAGVGKGTVCSALRKHDTNIQYSVSATTRAPRKGEVDGVNYFFKSREQFEAMIEKEELLEWAEYVGNYYGTPIQYVRETIDSGKDIILEIEVQGALKVRERFPEGVFIFLMPPSLAELRSRIVGRGTETEEVINKRMNVAKEEIEMMKKYDYVVENDEVELAVDRIKAIVTAEHCKRERLIEKYHQLVEVE</sequence>
<dbReference type="Pfam" id="PF00625">
    <property type="entry name" value="Guanylate_kin"/>
    <property type="match status" value="1"/>
</dbReference>
<dbReference type="GO" id="GO:0004385">
    <property type="term" value="F:GMP kinase activity"/>
    <property type="evidence" value="ECO:0007669"/>
    <property type="project" value="UniProtKB-UniRule"/>
</dbReference>
<accession>A0A0M0KJY5</accession>
<keyword evidence="9 13" id="KW-0418">Kinase</keyword>
<evidence type="ECO:0000256" key="9">
    <source>
        <dbReference type="ARBA" id="ARBA00022777"/>
    </source>
</evidence>
<keyword evidence="10 13" id="KW-0067">ATP-binding</keyword>
<dbReference type="PANTHER" id="PTHR23117">
    <property type="entry name" value="GUANYLATE KINASE-RELATED"/>
    <property type="match status" value="1"/>
</dbReference>
<dbReference type="PATRIC" id="fig|136160.3.peg.1811"/>
<dbReference type="FunFam" id="3.30.63.10:FF:000002">
    <property type="entry name" value="Guanylate kinase 1"/>
    <property type="match status" value="1"/>
</dbReference>
<dbReference type="SMART" id="SM00072">
    <property type="entry name" value="GuKc"/>
    <property type="match status" value="1"/>
</dbReference>
<dbReference type="GeneID" id="87598032"/>
<evidence type="ECO:0000256" key="5">
    <source>
        <dbReference type="ARBA" id="ARBA00016296"/>
    </source>
</evidence>